<dbReference type="Proteomes" id="UP000183832">
    <property type="component" value="Unassembled WGS sequence"/>
</dbReference>
<dbReference type="EMBL" id="CVRI01000013">
    <property type="protein sequence ID" value="CRK89626.1"/>
    <property type="molecule type" value="Genomic_DNA"/>
</dbReference>
<gene>
    <name evidence="1" type="ORF">CLUMA_CG003347</name>
</gene>
<reference evidence="1 2" key="1">
    <citation type="submission" date="2015-04" db="EMBL/GenBank/DDBJ databases">
        <authorList>
            <person name="Syromyatnikov M.Y."/>
            <person name="Popov V.N."/>
        </authorList>
    </citation>
    <scope>NUCLEOTIDE SEQUENCE [LARGE SCALE GENOMIC DNA]</scope>
</reference>
<sequence length="78" mass="9035">MEISYSNIKFLLFRPIRGFNDGGTAVRVIYNRKSRNAISDHASTNGIPLHLENKFNINAQMIKINSVMHEFDSLYYNK</sequence>
<accession>A0A1J1HQ21</accession>
<keyword evidence="2" id="KW-1185">Reference proteome</keyword>
<organism evidence="1 2">
    <name type="scientific">Clunio marinus</name>
    <dbReference type="NCBI Taxonomy" id="568069"/>
    <lineage>
        <taxon>Eukaryota</taxon>
        <taxon>Metazoa</taxon>
        <taxon>Ecdysozoa</taxon>
        <taxon>Arthropoda</taxon>
        <taxon>Hexapoda</taxon>
        <taxon>Insecta</taxon>
        <taxon>Pterygota</taxon>
        <taxon>Neoptera</taxon>
        <taxon>Endopterygota</taxon>
        <taxon>Diptera</taxon>
        <taxon>Nematocera</taxon>
        <taxon>Chironomoidea</taxon>
        <taxon>Chironomidae</taxon>
        <taxon>Clunio</taxon>
    </lineage>
</organism>
<protein>
    <submittedName>
        <fullName evidence="1">CLUMA_CG003347, isoform A</fullName>
    </submittedName>
</protein>
<evidence type="ECO:0000313" key="2">
    <source>
        <dbReference type="Proteomes" id="UP000183832"/>
    </source>
</evidence>
<evidence type="ECO:0000313" key="1">
    <source>
        <dbReference type="EMBL" id="CRK89626.1"/>
    </source>
</evidence>
<name>A0A1J1HQ21_9DIPT</name>
<proteinExistence type="predicted"/>
<dbReference type="AlphaFoldDB" id="A0A1J1HQ21"/>